<dbReference type="EMBL" id="JANSUY010000001">
    <property type="protein sequence ID" value="MCR9013898.1"/>
    <property type="molecule type" value="Genomic_DNA"/>
</dbReference>
<dbReference type="SUPFAM" id="SSF52317">
    <property type="entry name" value="Class I glutamine amidotransferase-like"/>
    <property type="match status" value="1"/>
</dbReference>
<name>A0A9X2P234_9BACT</name>
<dbReference type="AlphaFoldDB" id="A0A9X2P234"/>
<feature type="domain" description="Glutamine amidotransferase" evidence="1">
    <location>
        <begin position="35"/>
        <end position="209"/>
    </location>
</feature>
<comment type="caution">
    <text evidence="2">The sequence shown here is derived from an EMBL/GenBank/DDBJ whole genome shotgun (WGS) entry which is preliminary data.</text>
</comment>
<evidence type="ECO:0000313" key="2">
    <source>
        <dbReference type="EMBL" id="MCR9013898.1"/>
    </source>
</evidence>
<dbReference type="Pfam" id="PF00117">
    <property type="entry name" value="GATase"/>
    <property type="match status" value="1"/>
</dbReference>
<gene>
    <name evidence="2" type="ORF">NU887_02560</name>
</gene>
<accession>A0A9X2P234</accession>
<evidence type="ECO:0000313" key="3">
    <source>
        <dbReference type="Proteomes" id="UP001142175"/>
    </source>
</evidence>
<sequence>MQEKIKVAVLDMYNGKANQGMRCIHDIVGRFADELSIEVFNVRQNAEVPNIEDFNVYISSGGPGNPLEGDGIWDTKYYQLIDDIWVWNQTNERKKYVLFICHSYQMAVQHFGLANVTRRKSTSFGVMTIHKTDSGLTDPLFESLDNPFWAIDSRDYQVVQPHQKRFKELGAEIIALEKIRNHVEYERAIMAIRFSPEMVGTQFHPEADPVGFLSHLKKHEVRDEIIDLRGKARYLAMLEHIVEEHTIYKTNETLIPNFLSQSIGFIKEQQAILH</sequence>
<dbReference type="InterPro" id="IPR017926">
    <property type="entry name" value="GATASE"/>
</dbReference>
<dbReference type="RefSeq" id="WP_258421789.1">
    <property type="nucleotide sequence ID" value="NZ_JANSUY010000001.1"/>
</dbReference>
<organism evidence="2 3">
    <name type="scientific">Aquiflexum gelatinilyticum</name>
    <dbReference type="NCBI Taxonomy" id="2961943"/>
    <lineage>
        <taxon>Bacteria</taxon>
        <taxon>Pseudomonadati</taxon>
        <taxon>Bacteroidota</taxon>
        <taxon>Cytophagia</taxon>
        <taxon>Cytophagales</taxon>
        <taxon>Cyclobacteriaceae</taxon>
        <taxon>Aquiflexum</taxon>
    </lineage>
</organism>
<evidence type="ECO:0000259" key="1">
    <source>
        <dbReference type="Pfam" id="PF00117"/>
    </source>
</evidence>
<dbReference type="InterPro" id="IPR029062">
    <property type="entry name" value="Class_I_gatase-like"/>
</dbReference>
<dbReference type="Proteomes" id="UP001142175">
    <property type="component" value="Unassembled WGS sequence"/>
</dbReference>
<reference evidence="2" key="1">
    <citation type="submission" date="2022-08" db="EMBL/GenBank/DDBJ databases">
        <authorList>
            <person name="Zhang D."/>
        </authorList>
    </citation>
    <scope>NUCLEOTIDE SEQUENCE</scope>
    <source>
        <strain evidence="2">XJ19-11</strain>
    </source>
</reference>
<protein>
    <submittedName>
        <fullName evidence="2">GMP synthase</fullName>
    </submittedName>
</protein>
<keyword evidence="3" id="KW-1185">Reference proteome</keyword>
<dbReference type="Gene3D" id="3.40.50.880">
    <property type="match status" value="1"/>
</dbReference>
<proteinExistence type="predicted"/>
<dbReference type="PROSITE" id="PS51273">
    <property type="entry name" value="GATASE_TYPE_1"/>
    <property type="match status" value="1"/>
</dbReference>